<gene>
    <name evidence="6" type="ORF">LTR78_001274</name>
</gene>
<evidence type="ECO:0000256" key="4">
    <source>
        <dbReference type="ARBA" id="ARBA00023157"/>
    </source>
</evidence>
<dbReference type="InterPro" id="IPR011118">
    <property type="entry name" value="Tannase/feruloyl_esterase"/>
</dbReference>
<sequence>MPSLCTSFTSILAVVPLCYANRRLTRCSATQLEHPVVFGAQITSVTATHVHPYSTSSTQNGAVPAANYTNLNFCNIKVTYTHPGYNDIIHVNVWLPSEWNGRFQGTGGGGWITGHTDQSLAPAIAQGYAAASTDGGHTESGDGMPETWALLSPGNVNHNLLQDFASVALNDMTVIGKAITTSYYGSAPTFSYWNGCSTGGR</sequence>
<proteinExistence type="inferred from homology"/>
<protein>
    <recommendedName>
        <fullName evidence="5">Carboxylic ester hydrolase</fullName>
        <ecNumber evidence="5">3.1.1.-</ecNumber>
    </recommendedName>
</protein>
<keyword evidence="3 5" id="KW-0378">Hydrolase</keyword>
<dbReference type="EC" id="3.1.1.-" evidence="5"/>
<comment type="similarity">
    <text evidence="5">Belongs to the tannase family.</text>
</comment>
<evidence type="ECO:0000313" key="7">
    <source>
        <dbReference type="Proteomes" id="UP001274830"/>
    </source>
</evidence>
<evidence type="ECO:0000313" key="6">
    <source>
        <dbReference type="EMBL" id="KAK3678821.1"/>
    </source>
</evidence>
<dbReference type="PANTHER" id="PTHR33938:SF8">
    <property type="entry name" value="CARBOXYLIC ESTER HYDROLASE"/>
    <property type="match status" value="1"/>
</dbReference>
<dbReference type="PANTHER" id="PTHR33938">
    <property type="entry name" value="FERULOYL ESTERASE B-RELATED"/>
    <property type="match status" value="1"/>
</dbReference>
<accession>A0AAE0WVB3</accession>
<comment type="caution">
    <text evidence="6">The sequence shown here is derived from an EMBL/GenBank/DDBJ whole genome shotgun (WGS) entry which is preliminary data.</text>
</comment>
<dbReference type="Proteomes" id="UP001274830">
    <property type="component" value="Unassembled WGS sequence"/>
</dbReference>
<reference evidence="6" key="1">
    <citation type="submission" date="2023-07" db="EMBL/GenBank/DDBJ databases">
        <title>Black Yeasts Isolated from many extreme environments.</title>
        <authorList>
            <person name="Coleine C."/>
            <person name="Stajich J.E."/>
            <person name="Selbmann L."/>
        </authorList>
    </citation>
    <scope>NUCLEOTIDE SEQUENCE</scope>
    <source>
        <strain evidence="6">CCFEE 5485</strain>
    </source>
</reference>
<evidence type="ECO:0000256" key="5">
    <source>
        <dbReference type="RuleBase" id="RU361238"/>
    </source>
</evidence>
<feature type="chain" id="PRO_5041781498" description="Carboxylic ester hydrolase" evidence="5">
    <location>
        <begin position="21"/>
        <end position="201"/>
    </location>
</feature>
<dbReference type="EMBL" id="JAUTXT010000003">
    <property type="protein sequence ID" value="KAK3678821.1"/>
    <property type="molecule type" value="Genomic_DNA"/>
</dbReference>
<dbReference type="AlphaFoldDB" id="A0AAE0WVB3"/>
<feature type="signal peptide" evidence="5">
    <location>
        <begin position="1"/>
        <end position="20"/>
    </location>
</feature>
<evidence type="ECO:0000256" key="3">
    <source>
        <dbReference type="ARBA" id="ARBA00022801"/>
    </source>
</evidence>
<keyword evidence="7" id="KW-1185">Reference proteome</keyword>
<name>A0AAE0WVB3_9PEZI</name>
<keyword evidence="1" id="KW-0719">Serine esterase</keyword>
<organism evidence="6 7">
    <name type="scientific">Recurvomyces mirabilis</name>
    <dbReference type="NCBI Taxonomy" id="574656"/>
    <lineage>
        <taxon>Eukaryota</taxon>
        <taxon>Fungi</taxon>
        <taxon>Dikarya</taxon>
        <taxon>Ascomycota</taxon>
        <taxon>Pezizomycotina</taxon>
        <taxon>Dothideomycetes</taxon>
        <taxon>Dothideomycetidae</taxon>
        <taxon>Mycosphaerellales</taxon>
        <taxon>Teratosphaeriaceae</taxon>
        <taxon>Recurvomyces</taxon>
    </lineage>
</organism>
<keyword evidence="2 5" id="KW-0732">Signal</keyword>
<evidence type="ECO:0000256" key="1">
    <source>
        <dbReference type="ARBA" id="ARBA00022487"/>
    </source>
</evidence>
<evidence type="ECO:0000256" key="2">
    <source>
        <dbReference type="ARBA" id="ARBA00022729"/>
    </source>
</evidence>
<keyword evidence="4" id="KW-1015">Disulfide bond</keyword>
<dbReference type="GO" id="GO:0052689">
    <property type="term" value="F:carboxylic ester hydrolase activity"/>
    <property type="evidence" value="ECO:0007669"/>
    <property type="project" value="UniProtKB-KW"/>
</dbReference>
<dbReference type="Pfam" id="PF07519">
    <property type="entry name" value="Tannase"/>
    <property type="match status" value="1"/>
</dbReference>